<keyword evidence="2" id="KW-1133">Transmembrane helix</keyword>
<dbReference type="EMBL" id="BMHA01000003">
    <property type="protein sequence ID" value="GGI04365.1"/>
    <property type="molecule type" value="Genomic_DNA"/>
</dbReference>
<keyword evidence="2" id="KW-0472">Membrane</keyword>
<dbReference type="Proteomes" id="UP000650511">
    <property type="component" value="Unassembled WGS sequence"/>
</dbReference>
<dbReference type="AlphaFoldDB" id="A0A8J3ESW7"/>
<comment type="caution">
    <text evidence="3">The sequence shown here is derived from an EMBL/GenBank/DDBJ whole genome shotgun (WGS) entry which is preliminary data.</text>
</comment>
<organism evidence="3 4">
    <name type="scientific">Egicoccus halophilus</name>
    <dbReference type="NCBI Taxonomy" id="1670830"/>
    <lineage>
        <taxon>Bacteria</taxon>
        <taxon>Bacillati</taxon>
        <taxon>Actinomycetota</taxon>
        <taxon>Nitriliruptoria</taxon>
        <taxon>Egicoccales</taxon>
        <taxon>Egicoccaceae</taxon>
        <taxon>Egicoccus</taxon>
    </lineage>
</organism>
<accession>A0A8J3ESW7</accession>
<evidence type="ECO:0000313" key="4">
    <source>
        <dbReference type="Proteomes" id="UP000650511"/>
    </source>
</evidence>
<reference evidence="3" key="2">
    <citation type="submission" date="2020-09" db="EMBL/GenBank/DDBJ databases">
        <authorList>
            <person name="Sun Q."/>
            <person name="Zhou Y."/>
        </authorList>
    </citation>
    <scope>NUCLEOTIDE SEQUENCE</scope>
    <source>
        <strain evidence="3">CGMCC 1.14988</strain>
    </source>
</reference>
<sequence>MSTPHQDQPEDGRSNGPKDHPENRDDAGRRPGMHPEAQRSGTAGPGTLVYVVGALVLGLLVYLLVGAGIIGN</sequence>
<name>A0A8J3ESW7_9ACTN</name>
<dbReference type="RefSeq" id="WP_130649604.1">
    <property type="nucleotide sequence ID" value="NZ_BMHA01000003.1"/>
</dbReference>
<feature type="region of interest" description="Disordered" evidence="1">
    <location>
        <begin position="1"/>
        <end position="45"/>
    </location>
</feature>
<gene>
    <name evidence="3" type="ORF">GCM10011354_08730</name>
</gene>
<reference evidence="3" key="1">
    <citation type="journal article" date="2014" name="Int. J. Syst. Evol. Microbiol.">
        <title>Complete genome sequence of Corynebacterium casei LMG S-19264T (=DSM 44701T), isolated from a smear-ripened cheese.</title>
        <authorList>
            <consortium name="US DOE Joint Genome Institute (JGI-PGF)"/>
            <person name="Walter F."/>
            <person name="Albersmeier A."/>
            <person name="Kalinowski J."/>
            <person name="Ruckert C."/>
        </authorList>
    </citation>
    <scope>NUCLEOTIDE SEQUENCE</scope>
    <source>
        <strain evidence="3">CGMCC 1.14988</strain>
    </source>
</reference>
<evidence type="ECO:0000256" key="2">
    <source>
        <dbReference type="SAM" id="Phobius"/>
    </source>
</evidence>
<feature type="compositionally biased region" description="Basic and acidic residues" evidence="1">
    <location>
        <begin position="7"/>
        <end position="29"/>
    </location>
</feature>
<evidence type="ECO:0000313" key="3">
    <source>
        <dbReference type="EMBL" id="GGI04365.1"/>
    </source>
</evidence>
<keyword evidence="4" id="KW-1185">Reference proteome</keyword>
<evidence type="ECO:0000256" key="1">
    <source>
        <dbReference type="SAM" id="MobiDB-lite"/>
    </source>
</evidence>
<keyword evidence="2" id="KW-0812">Transmembrane</keyword>
<proteinExistence type="predicted"/>
<feature type="transmembrane region" description="Helical" evidence="2">
    <location>
        <begin position="48"/>
        <end position="70"/>
    </location>
</feature>
<protein>
    <submittedName>
        <fullName evidence="3">Uncharacterized protein</fullName>
    </submittedName>
</protein>